<feature type="transmembrane region" description="Helical" evidence="5">
    <location>
        <begin position="317"/>
        <end position="334"/>
    </location>
</feature>
<comment type="subcellular location">
    <subcellularLocation>
        <location evidence="1">Membrane</location>
        <topology evidence="1">Multi-pass membrane protein</topology>
    </subcellularLocation>
</comment>
<accession>A0A844FF95</accession>
<evidence type="ECO:0000313" key="7">
    <source>
        <dbReference type="EMBL" id="MSS42622.1"/>
    </source>
</evidence>
<dbReference type="InterPro" id="IPR004481">
    <property type="entry name" value="K/Na/Ca-exchanger"/>
</dbReference>
<dbReference type="EMBL" id="VULR01000002">
    <property type="protein sequence ID" value="MSS42622.1"/>
    <property type="molecule type" value="Genomic_DNA"/>
</dbReference>
<evidence type="ECO:0000256" key="3">
    <source>
        <dbReference type="ARBA" id="ARBA00022989"/>
    </source>
</evidence>
<evidence type="ECO:0000256" key="1">
    <source>
        <dbReference type="ARBA" id="ARBA00004141"/>
    </source>
</evidence>
<feature type="transmembrane region" description="Helical" evidence="5">
    <location>
        <begin position="87"/>
        <end position="107"/>
    </location>
</feature>
<dbReference type="AlphaFoldDB" id="A0A844FF95"/>
<dbReference type="PANTHER" id="PTHR10846">
    <property type="entry name" value="SODIUM/POTASSIUM/CALCIUM EXCHANGER"/>
    <property type="match status" value="1"/>
</dbReference>
<evidence type="ECO:0000259" key="6">
    <source>
        <dbReference type="Pfam" id="PF01699"/>
    </source>
</evidence>
<keyword evidence="2 5" id="KW-0812">Transmembrane</keyword>
<feature type="transmembrane region" description="Helical" evidence="5">
    <location>
        <begin position="119"/>
        <end position="137"/>
    </location>
</feature>
<name>A0A844FF95_9FIRM</name>
<comment type="caution">
    <text evidence="7">The sequence shown here is derived from an EMBL/GenBank/DDBJ whole genome shotgun (WGS) entry which is preliminary data.</text>
</comment>
<dbReference type="InterPro" id="IPR004837">
    <property type="entry name" value="NaCa_Exmemb"/>
</dbReference>
<sequence length="335" mass="35490">MEGLIHSTLIEVSTLVLFIVIGVSLYILSKGADILVNEAVGLSIRWGVPKMIIGATIVSLGTTLPEATVSVFAAINGNPDLALGNAIGSIIADTGLIIGIAALIGRLPIDRNTIKRQGSLQLMSGILLAIVSLPFFSKGPDGIITQWMGFLFIGLLILYIIGTISWAKKSNEAVSSEIEGEESSLFIQLIKLVIGITLVIISSKVLIPSVEIAAIRIGIPQSVIAATLVAFGTSLPELVTAITAVRKGHGELAVGNIIGADILNVLFVIGSAAAVTKEGLLVPTNFYKLQIPTMLIVLVAFHIFAKNKDEVITKTEGAFLSGMYFVYLILNYVWI</sequence>
<feature type="transmembrane region" description="Helical" evidence="5">
    <location>
        <begin position="213"/>
        <end position="231"/>
    </location>
</feature>
<keyword evidence="3 5" id="KW-1133">Transmembrane helix</keyword>
<evidence type="ECO:0000313" key="8">
    <source>
        <dbReference type="Proteomes" id="UP000462760"/>
    </source>
</evidence>
<dbReference type="Proteomes" id="UP000462760">
    <property type="component" value="Unassembled WGS sequence"/>
</dbReference>
<dbReference type="GO" id="GO:0008273">
    <property type="term" value="F:calcium, potassium:sodium antiporter activity"/>
    <property type="evidence" value="ECO:0007669"/>
    <property type="project" value="TreeGrafter"/>
</dbReference>
<dbReference type="InterPro" id="IPR044880">
    <property type="entry name" value="NCX_ion-bd_dom_sf"/>
</dbReference>
<dbReference type="Gene3D" id="1.20.1420.30">
    <property type="entry name" value="NCX, central ion-binding region"/>
    <property type="match status" value="1"/>
</dbReference>
<feature type="transmembrane region" description="Helical" evidence="5">
    <location>
        <begin position="252"/>
        <end position="274"/>
    </location>
</feature>
<feature type="transmembrane region" description="Helical" evidence="5">
    <location>
        <begin position="143"/>
        <end position="164"/>
    </location>
</feature>
<dbReference type="GO" id="GO:0006874">
    <property type="term" value="P:intracellular calcium ion homeostasis"/>
    <property type="evidence" value="ECO:0007669"/>
    <property type="project" value="TreeGrafter"/>
</dbReference>
<dbReference type="NCBIfam" id="TIGR00367">
    <property type="entry name" value="calcium/sodium antiporter"/>
    <property type="match status" value="1"/>
</dbReference>
<feature type="transmembrane region" description="Helical" evidence="5">
    <location>
        <begin position="6"/>
        <end position="28"/>
    </location>
</feature>
<reference evidence="7 8" key="1">
    <citation type="submission" date="2019-08" db="EMBL/GenBank/DDBJ databases">
        <title>In-depth cultivation of the pig gut microbiome towards novel bacterial diversity and tailored functional studies.</title>
        <authorList>
            <person name="Wylensek D."/>
            <person name="Hitch T.C.A."/>
            <person name="Clavel T."/>
        </authorList>
    </citation>
    <scope>NUCLEOTIDE SEQUENCE [LARGE SCALE GENOMIC DNA]</scope>
    <source>
        <strain evidence="7 8">Med78-601-WT-4W-RMD-3</strain>
    </source>
</reference>
<evidence type="ECO:0000256" key="5">
    <source>
        <dbReference type="SAM" id="Phobius"/>
    </source>
</evidence>
<gene>
    <name evidence="7" type="ORF">FYJ27_02575</name>
</gene>
<dbReference type="GO" id="GO:0005886">
    <property type="term" value="C:plasma membrane"/>
    <property type="evidence" value="ECO:0007669"/>
    <property type="project" value="TreeGrafter"/>
</dbReference>
<feature type="domain" description="Sodium/calcium exchanger membrane region" evidence="6">
    <location>
        <begin position="191"/>
        <end position="332"/>
    </location>
</feature>
<evidence type="ECO:0000256" key="4">
    <source>
        <dbReference type="ARBA" id="ARBA00023136"/>
    </source>
</evidence>
<feature type="domain" description="Sodium/calcium exchanger membrane region" evidence="6">
    <location>
        <begin position="17"/>
        <end position="162"/>
    </location>
</feature>
<keyword evidence="4 5" id="KW-0472">Membrane</keyword>
<protein>
    <submittedName>
        <fullName evidence="7">Calcium/sodium antiporter</fullName>
    </submittedName>
</protein>
<dbReference type="Pfam" id="PF01699">
    <property type="entry name" value="Na_Ca_ex"/>
    <property type="match status" value="2"/>
</dbReference>
<evidence type="ECO:0000256" key="2">
    <source>
        <dbReference type="ARBA" id="ARBA00022692"/>
    </source>
</evidence>
<feature type="transmembrane region" description="Helical" evidence="5">
    <location>
        <begin position="185"/>
        <end position="207"/>
    </location>
</feature>
<feature type="transmembrane region" description="Helical" evidence="5">
    <location>
        <begin position="52"/>
        <end position="75"/>
    </location>
</feature>
<dbReference type="GO" id="GO:0005262">
    <property type="term" value="F:calcium channel activity"/>
    <property type="evidence" value="ECO:0007669"/>
    <property type="project" value="TreeGrafter"/>
</dbReference>
<dbReference type="PANTHER" id="PTHR10846:SF8">
    <property type="entry name" value="INNER MEMBRANE PROTEIN YRBG"/>
    <property type="match status" value="1"/>
</dbReference>
<dbReference type="RefSeq" id="WP_154482693.1">
    <property type="nucleotide sequence ID" value="NZ_VULR01000002.1"/>
</dbReference>
<feature type="transmembrane region" description="Helical" evidence="5">
    <location>
        <begin position="286"/>
        <end position="305"/>
    </location>
</feature>
<organism evidence="7 8">
    <name type="scientific">Anaerosalibacter bizertensis</name>
    <dbReference type="NCBI Taxonomy" id="932217"/>
    <lineage>
        <taxon>Bacteria</taxon>
        <taxon>Bacillati</taxon>
        <taxon>Bacillota</taxon>
        <taxon>Tissierellia</taxon>
        <taxon>Tissierellales</taxon>
        <taxon>Sporanaerobacteraceae</taxon>
        <taxon>Anaerosalibacter</taxon>
    </lineage>
</organism>
<dbReference type="OrthoDB" id="9794225at2"/>
<proteinExistence type="predicted"/>